<evidence type="ECO:0000259" key="4">
    <source>
        <dbReference type="Pfam" id="PF16679"/>
    </source>
</evidence>
<dbReference type="InterPro" id="IPR038090">
    <property type="entry name" value="Cdt1_C_WH_dom_sf"/>
</dbReference>
<feature type="region of interest" description="Disordered" evidence="3">
    <location>
        <begin position="1"/>
        <end position="83"/>
    </location>
</feature>
<dbReference type="Pfam" id="PF26121">
    <property type="entry name" value="HTH_CDT1"/>
    <property type="match status" value="1"/>
</dbReference>
<organism evidence="5 6">
    <name type="scientific">Elasticomyces elasticus</name>
    <dbReference type="NCBI Taxonomy" id="574655"/>
    <lineage>
        <taxon>Eukaryota</taxon>
        <taxon>Fungi</taxon>
        <taxon>Dikarya</taxon>
        <taxon>Ascomycota</taxon>
        <taxon>Pezizomycotina</taxon>
        <taxon>Dothideomycetes</taxon>
        <taxon>Dothideomycetidae</taxon>
        <taxon>Mycosphaerellales</taxon>
        <taxon>Teratosphaeriaceae</taxon>
        <taxon>Elasticomyces</taxon>
    </lineage>
</organism>
<name>A0AAN7VWZ6_9PEZI</name>
<evidence type="ECO:0000256" key="3">
    <source>
        <dbReference type="SAM" id="MobiDB-lite"/>
    </source>
</evidence>
<dbReference type="Gene3D" id="1.10.10.1420">
    <property type="entry name" value="DNA replication factor Cdt1, C-terminal WH domain"/>
    <property type="match status" value="1"/>
</dbReference>
<gene>
    <name evidence="5" type="ORF">LTR97_000124</name>
</gene>
<reference evidence="5" key="1">
    <citation type="submission" date="2023-08" db="EMBL/GenBank/DDBJ databases">
        <title>Black Yeasts Isolated from many extreme environments.</title>
        <authorList>
            <person name="Coleine C."/>
            <person name="Stajich J.E."/>
            <person name="Selbmann L."/>
        </authorList>
    </citation>
    <scope>NUCLEOTIDE SEQUENCE</scope>
    <source>
        <strain evidence="5">CCFEE 5810</strain>
    </source>
</reference>
<comment type="caution">
    <text evidence="5">The sequence shown here is derived from an EMBL/GenBank/DDBJ whole genome shotgun (WGS) entry which is preliminary data.</text>
</comment>
<comment type="similarity">
    <text evidence="1">Belongs to the Cdt1 family.</text>
</comment>
<protein>
    <recommendedName>
        <fullName evidence="4">DNA replication factor Cdt1 C-terminal domain-containing protein</fullName>
    </recommendedName>
</protein>
<evidence type="ECO:0000256" key="1">
    <source>
        <dbReference type="ARBA" id="ARBA00008356"/>
    </source>
</evidence>
<proteinExistence type="inferred from homology"/>
<evidence type="ECO:0000313" key="5">
    <source>
        <dbReference type="EMBL" id="KAK5707587.1"/>
    </source>
</evidence>
<sequence>MAISRKRKQQAVDEEAPSNKRTSMKHFVGVSKALERDAGTKKRKMAHARQDTPPAISITRAKPDNKRKRKLETVAEDEEEEMKPRVIKQLKQASTPRTKRIKTSLLPSPLDTPSKSALALFGKLRLNPETIPFALGDRPMGYETPPDTPEAQTIEEDSQWPIEFDDLCQLNAAFLSALSMYYAHNGSTSPVNVNNLLPMITKNFKKRAVTLDDLRRVLALQHNGQPDFVLEDGGRAGVCLSRTQPRGRALKRAASYIEEDELNGRFEQTLQASWSKWQMSSEMEAAKFIDQLPLAEIAKSASAEKASPLFARGQQRLADIKAAQAGVAQSLEMPPPYAATDGKPSQAVQSRGTSLLDRVLARQALTSSLPAGPTKQQLERNAALHRVEDIARVLGLLVGAKPRVTLSMQAMVQQLQQSLRNPISREEVERCLELMAGEITPEFVSLFVSGSVKGVVVRREGKVDMADVRERIGRACV</sequence>
<accession>A0AAN7VWZ6</accession>
<evidence type="ECO:0000313" key="6">
    <source>
        <dbReference type="Proteomes" id="UP001310594"/>
    </source>
</evidence>
<dbReference type="Pfam" id="PF16679">
    <property type="entry name" value="CDT1_C"/>
    <property type="match status" value="1"/>
</dbReference>
<evidence type="ECO:0000256" key="2">
    <source>
        <dbReference type="ARBA" id="ARBA00023306"/>
    </source>
</evidence>
<feature type="domain" description="DNA replication factor Cdt1 C-terminal" evidence="4">
    <location>
        <begin position="354"/>
        <end position="448"/>
    </location>
</feature>
<keyword evidence="2" id="KW-0131">Cell cycle</keyword>
<dbReference type="InterPro" id="IPR032054">
    <property type="entry name" value="Cdt1_C"/>
</dbReference>
<dbReference type="EMBL" id="JAVRQU010000001">
    <property type="protein sequence ID" value="KAK5707587.1"/>
    <property type="molecule type" value="Genomic_DNA"/>
</dbReference>
<dbReference type="Proteomes" id="UP001310594">
    <property type="component" value="Unassembled WGS sequence"/>
</dbReference>
<dbReference type="AlphaFoldDB" id="A0AAN7VWZ6"/>